<evidence type="ECO:0000313" key="13">
    <source>
        <dbReference type="EMBL" id="MFD0929115.1"/>
    </source>
</evidence>
<evidence type="ECO:0000256" key="1">
    <source>
        <dbReference type="ARBA" id="ARBA00000085"/>
    </source>
</evidence>
<evidence type="ECO:0000256" key="7">
    <source>
        <dbReference type="ARBA" id="ARBA00022777"/>
    </source>
</evidence>
<dbReference type="PANTHER" id="PTHR45436:SF15">
    <property type="entry name" value="SENSOR HISTIDINE KINASE CUSS"/>
    <property type="match status" value="1"/>
</dbReference>
<proteinExistence type="predicted"/>
<dbReference type="InterPro" id="IPR003661">
    <property type="entry name" value="HisK_dim/P_dom"/>
</dbReference>
<dbReference type="SMART" id="SM00388">
    <property type="entry name" value="HisKA"/>
    <property type="match status" value="1"/>
</dbReference>
<dbReference type="PROSITE" id="PS50109">
    <property type="entry name" value="HIS_KIN"/>
    <property type="match status" value="1"/>
</dbReference>
<feature type="domain" description="Histidine kinase" evidence="12">
    <location>
        <begin position="229"/>
        <end position="442"/>
    </location>
</feature>
<dbReference type="InterPro" id="IPR005467">
    <property type="entry name" value="His_kinase_dom"/>
</dbReference>
<evidence type="ECO:0000256" key="11">
    <source>
        <dbReference type="SAM" id="Phobius"/>
    </source>
</evidence>
<keyword evidence="4" id="KW-0597">Phosphoprotein</keyword>
<comment type="subcellular location">
    <subcellularLocation>
        <location evidence="2">Membrane</location>
        <topology evidence="2">Multi-pass membrane protein</topology>
    </subcellularLocation>
</comment>
<protein>
    <recommendedName>
        <fullName evidence="3">histidine kinase</fullName>
        <ecNumber evidence="3">2.7.13.3</ecNumber>
    </recommendedName>
</protein>
<evidence type="ECO:0000256" key="9">
    <source>
        <dbReference type="ARBA" id="ARBA00023012"/>
    </source>
</evidence>
<dbReference type="InterPro" id="IPR050428">
    <property type="entry name" value="TCS_sensor_his_kinase"/>
</dbReference>
<evidence type="ECO:0000256" key="6">
    <source>
        <dbReference type="ARBA" id="ARBA00022692"/>
    </source>
</evidence>
<dbReference type="Gene3D" id="1.10.287.130">
    <property type="match status" value="1"/>
</dbReference>
<dbReference type="PANTHER" id="PTHR45436">
    <property type="entry name" value="SENSOR HISTIDINE KINASE YKOH"/>
    <property type="match status" value="1"/>
</dbReference>
<dbReference type="InterPro" id="IPR003594">
    <property type="entry name" value="HATPase_dom"/>
</dbReference>
<dbReference type="CDD" id="cd00082">
    <property type="entry name" value="HisKA"/>
    <property type="match status" value="1"/>
</dbReference>
<dbReference type="SUPFAM" id="SSF47384">
    <property type="entry name" value="Homodimeric domain of signal transducing histidine kinase"/>
    <property type="match status" value="1"/>
</dbReference>
<keyword evidence="14" id="KW-1185">Reference proteome</keyword>
<dbReference type="Proteomes" id="UP001597106">
    <property type="component" value="Unassembled WGS sequence"/>
</dbReference>
<dbReference type="InterPro" id="IPR004358">
    <property type="entry name" value="Sig_transdc_His_kin-like_C"/>
</dbReference>
<dbReference type="GO" id="GO:0016301">
    <property type="term" value="F:kinase activity"/>
    <property type="evidence" value="ECO:0007669"/>
    <property type="project" value="UniProtKB-KW"/>
</dbReference>
<dbReference type="SUPFAM" id="SSF55874">
    <property type="entry name" value="ATPase domain of HSP90 chaperone/DNA topoisomerase II/histidine kinase"/>
    <property type="match status" value="1"/>
</dbReference>
<comment type="catalytic activity">
    <reaction evidence="1">
        <text>ATP + protein L-histidine = ADP + protein N-phospho-L-histidine.</text>
        <dbReference type="EC" id="2.7.13.3"/>
    </reaction>
</comment>
<keyword evidence="10 11" id="KW-0472">Membrane</keyword>
<evidence type="ECO:0000313" key="14">
    <source>
        <dbReference type="Proteomes" id="UP001597106"/>
    </source>
</evidence>
<dbReference type="RefSeq" id="WP_379074478.1">
    <property type="nucleotide sequence ID" value="NZ_JBHTJW010000002.1"/>
</dbReference>
<evidence type="ECO:0000256" key="3">
    <source>
        <dbReference type="ARBA" id="ARBA00012438"/>
    </source>
</evidence>
<feature type="transmembrane region" description="Helical" evidence="11">
    <location>
        <begin position="6"/>
        <end position="26"/>
    </location>
</feature>
<organism evidence="13 14">
    <name type="scientific">Methylophilus glucosoxydans</name>
    <dbReference type="NCBI Taxonomy" id="752553"/>
    <lineage>
        <taxon>Bacteria</taxon>
        <taxon>Pseudomonadati</taxon>
        <taxon>Pseudomonadota</taxon>
        <taxon>Betaproteobacteria</taxon>
        <taxon>Nitrosomonadales</taxon>
        <taxon>Methylophilaceae</taxon>
        <taxon>Methylophilus</taxon>
    </lineage>
</organism>
<keyword evidence="8 11" id="KW-1133">Transmembrane helix</keyword>
<evidence type="ECO:0000256" key="2">
    <source>
        <dbReference type="ARBA" id="ARBA00004141"/>
    </source>
</evidence>
<accession>A0ABW3GHB0</accession>
<dbReference type="Pfam" id="PF02518">
    <property type="entry name" value="HATPase_c"/>
    <property type="match status" value="1"/>
</dbReference>
<dbReference type="InterPro" id="IPR036890">
    <property type="entry name" value="HATPase_C_sf"/>
</dbReference>
<dbReference type="SMART" id="SM00387">
    <property type="entry name" value="HATPase_c"/>
    <property type="match status" value="1"/>
</dbReference>
<dbReference type="EC" id="2.7.13.3" evidence="3"/>
<dbReference type="PRINTS" id="PR00344">
    <property type="entry name" value="BCTRLSENSOR"/>
</dbReference>
<evidence type="ECO:0000256" key="5">
    <source>
        <dbReference type="ARBA" id="ARBA00022679"/>
    </source>
</evidence>
<evidence type="ECO:0000256" key="4">
    <source>
        <dbReference type="ARBA" id="ARBA00022553"/>
    </source>
</evidence>
<keyword evidence="6 11" id="KW-0812">Transmembrane</keyword>
<keyword evidence="7 13" id="KW-0418">Kinase</keyword>
<dbReference type="EMBL" id="JBHTJW010000002">
    <property type="protein sequence ID" value="MFD0929115.1"/>
    <property type="molecule type" value="Genomic_DNA"/>
</dbReference>
<keyword evidence="9" id="KW-0902">Two-component regulatory system</keyword>
<keyword evidence="5" id="KW-0808">Transferase</keyword>
<dbReference type="Gene3D" id="3.30.565.10">
    <property type="entry name" value="Histidine kinase-like ATPase, C-terminal domain"/>
    <property type="match status" value="1"/>
</dbReference>
<dbReference type="InterPro" id="IPR036097">
    <property type="entry name" value="HisK_dim/P_sf"/>
</dbReference>
<comment type="caution">
    <text evidence="13">The sequence shown here is derived from an EMBL/GenBank/DDBJ whole genome shotgun (WGS) entry which is preliminary data.</text>
</comment>
<gene>
    <name evidence="13" type="ORF">ACFQ1T_04900</name>
</gene>
<evidence type="ECO:0000256" key="10">
    <source>
        <dbReference type="ARBA" id="ARBA00023136"/>
    </source>
</evidence>
<dbReference type="CDD" id="cd00075">
    <property type="entry name" value="HATPase"/>
    <property type="match status" value="1"/>
</dbReference>
<evidence type="ECO:0000256" key="8">
    <source>
        <dbReference type="ARBA" id="ARBA00022989"/>
    </source>
</evidence>
<feature type="transmembrane region" description="Helical" evidence="11">
    <location>
        <begin position="145"/>
        <end position="168"/>
    </location>
</feature>
<evidence type="ECO:0000259" key="12">
    <source>
        <dbReference type="PROSITE" id="PS50109"/>
    </source>
</evidence>
<sequence length="448" mass="51081">MRSIKFELTIYLSLGIVFIIGLLSFLSYHSAEDELGELYDANMEHLASAMIENFAENAAPEENFISGLRKSKLHGEQDYLIQIKQNNQIIYQSHRGVFAAKTDKSGLFTEWIDHKRWRIFILSQEGLTCVVAQDYKLRQRTIRDVAIKLIIPQLLVVPFLIIVTLLIIQKTFKPLTVMSEEMAKRNVDELNLFNENKQPNELIPIIRSLNVWMKNANAFITLRKRFTSDAAHELRTPVTALRLQLSSLNHANQKELQDRLPRVFDSLSRMERLVEQLLTLSKVEPDSRPGSVSKVDLNALIVRVLNDLRSIYMAKRLDVGMTYSDDVHIFGVADEIEILFNNLLVNAINYSPEDGLINIQIRSQHHAIEIEIEDSGPGIHPEDIHKVFERFYRAHSDKASGSGLGLSIAQEIAQKHHAEIILINKQPKSTGLIVKVIFNTDLESTVDL</sequence>
<reference evidence="14" key="1">
    <citation type="journal article" date="2019" name="Int. J. Syst. Evol. Microbiol.">
        <title>The Global Catalogue of Microorganisms (GCM) 10K type strain sequencing project: providing services to taxonomists for standard genome sequencing and annotation.</title>
        <authorList>
            <consortium name="The Broad Institute Genomics Platform"/>
            <consortium name="The Broad Institute Genome Sequencing Center for Infectious Disease"/>
            <person name="Wu L."/>
            <person name="Ma J."/>
        </authorList>
    </citation>
    <scope>NUCLEOTIDE SEQUENCE [LARGE SCALE GENOMIC DNA]</scope>
    <source>
        <strain evidence="14">CCUG 59685</strain>
    </source>
</reference>
<dbReference type="Pfam" id="PF00512">
    <property type="entry name" value="HisKA"/>
    <property type="match status" value="1"/>
</dbReference>
<name>A0ABW3GHB0_9PROT</name>